<dbReference type="Proteomes" id="UP000239504">
    <property type="component" value="Unassembled WGS sequence"/>
</dbReference>
<name>A0A2S7JYP4_9PROT</name>
<dbReference type="InterPro" id="IPR027417">
    <property type="entry name" value="P-loop_NTPase"/>
</dbReference>
<organism evidence="3 4">
    <name type="scientific">Hyphococcus luteus</name>
    <dbReference type="NCBI Taxonomy" id="2058213"/>
    <lineage>
        <taxon>Bacteria</taxon>
        <taxon>Pseudomonadati</taxon>
        <taxon>Pseudomonadota</taxon>
        <taxon>Alphaproteobacteria</taxon>
        <taxon>Parvularculales</taxon>
        <taxon>Parvularculaceae</taxon>
        <taxon>Hyphococcus</taxon>
    </lineage>
</organism>
<keyword evidence="4" id="KW-1185">Reference proteome</keyword>
<comment type="caution">
    <text evidence="3">The sequence shown here is derived from an EMBL/GenBank/DDBJ whole genome shotgun (WGS) entry which is preliminary data.</text>
</comment>
<accession>A0A2S7JYP4</accession>
<dbReference type="AlphaFoldDB" id="A0A2S7JYP4"/>
<dbReference type="EMBL" id="PJCH01000017">
    <property type="protein sequence ID" value="PQA85374.1"/>
    <property type="molecule type" value="Genomic_DNA"/>
</dbReference>
<dbReference type="RefSeq" id="WP_104832014.1">
    <property type="nucleotide sequence ID" value="NZ_PJCH01000017.1"/>
</dbReference>
<dbReference type="GO" id="GO:0016740">
    <property type="term" value="F:transferase activity"/>
    <property type="evidence" value="ECO:0007669"/>
    <property type="project" value="UniProtKB-KW"/>
</dbReference>
<proteinExistence type="inferred from homology"/>
<keyword evidence="2" id="KW-0100">Branched-chain amino acid biosynthesis</keyword>
<dbReference type="InterPro" id="IPR050571">
    <property type="entry name" value="Class-IV_PLP-Dep_Aminotrnsfr"/>
</dbReference>
<comment type="similarity">
    <text evidence="1">Belongs to the class-IV pyridoxal-phosphate-dependent aminotransferase family.</text>
</comment>
<dbReference type="OrthoDB" id="272985at2"/>
<reference evidence="3 4" key="1">
    <citation type="submission" date="2017-12" db="EMBL/GenBank/DDBJ databases">
        <authorList>
            <person name="Hurst M.R.H."/>
        </authorList>
    </citation>
    <scope>NUCLEOTIDE SEQUENCE [LARGE SCALE GENOMIC DNA]</scope>
    <source>
        <strain evidence="3 4">SY-3-19</strain>
    </source>
</reference>
<evidence type="ECO:0000256" key="1">
    <source>
        <dbReference type="ARBA" id="ARBA00009320"/>
    </source>
</evidence>
<dbReference type="PANTHER" id="PTHR42743:SF11">
    <property type="entry name" value="AMINODEOXYCHORISMATE LYASE"/>
    <property type="match status" value="1"/>
</dbReference>
<evidence type="ECO:0000313" key="4">
    <source>
        <dbReference type="Proteomes" id="UP000239504"/>
    </source>
</evidence>
<keyword evidence="3" id="KW-0808">Transferase</keyword>
<gene>
    <name evidence="3" type="ORF">CW354_20715</name>
</gene>
<dbReference type="SUPFAM" id="SSF52540">
    <property type="entry name" value="P-loop containing nucleoside triphosphate hydrolases"/>
    <property type="match status" value="1"/>
</dbReference>
<sequence length="233" mass="26525">MRIIMFSGPRNISTTMMRSFESRPDTEVRDEPFYGWYLKTSGADHPMRAEIMASMPTDWADVVEDLCSPAAGPAYVFEKHIAFHFADISDFGWLKGAKVLHLIRDPRAMVASYKNKYDDVRPIIDSYRVQRRLYKQSPAPVIDAGDILKAPGAMLRALCAALDMPFMEEMLSWEAGPRASDGVWADHWYDAVRASTGFKPYEERALTLSPELEEVAKACAEDYAFFHERRLTL</sequence>
<evidence type="ECO:0000256" key="2">
    <source>
        <dbReference type="ARBA" id="ARBA00023304"/>
    </source>
</evidence>
<evidence type="ECO:0000313" key="3">
    <source>
        <dbReference type="EMBL" id="PQA85374.1"/>
    </source>
</evidence>
<dbReference type="Pfam" id="PF19798">
    <property type="entry name" value="Sulfotransfer_5"/>
    <property type="match status" value="1"/>
</dbReference>
<dbReference type="PANTHER" id="PTHR42743">
    <property type="entry name" value="AMINO-ACID AMINOTRANSFERASE"/>
    <property type="match status" value="1"/>
</dbReference>
<protein>
    <submittedName>
        <fullName evidence="3">Sulfotransferase family protein</fullName>
    </submittedName>
</protein>
<dbReference type="GO" id="GO:0009082">
    <property type="term" value="P:branched-chain amino acid biosynthetic process"/>
    <property type="evidence" value="ECO:0007669"/>
    <property type="project" value="UniProtKB-KW"/>
</dbReference>
<keyword evidence="2" id="KW-0028">Amino-acid biosynthesis</keyword>
<dbReference type="Gene3D" id="3.40.50.300">
    <property type="entry name" value="P-loop containing nucleotide triphosphate hydrolases"/>
    <property type="match status" value="1"/>
</dbReference>